<dbReference type="GO" id="GO:0016757">
    <property type="term" value="F:glycosyltransferase activity"/>
    <property type="evidence" value="ECO:0007669"/>
    <property type="project" value="InterPro"/>
</dbReference>
<evidence type="ECO:0000313" key="3">
    <source>
        <dbReference type="EMBL" id="QCW84706.1"/>
    </source>
</evidence>
<evidence type="ECO:0000259" key="1">
    <source>
        <dbReference type="Pfam" id="PF00534"/>
    </source>
</evidence>
<dbReference type="SUPFAM" id="SSF53756">
    <property type="entry name" value="UDP-Glycosyltransferase/glycogen phosphorylase"/>
    <property type="match status" value="1"/>
</dbReference>
<protein>
    <submittedName>
        <fullName evidence="3">Glycosyltransferase family 4 protein</fullName>
    </submittedName>
</protein>
<dbReference type="InterPro" id="IPR001296">
    <property type="entry name" value="Glyco_trans_1"/>
</dbReference>
<dbReference type="Gene3D" id="3.40.50.2000">
    <property type="entry name" value="Glycogen Phosphorylase B"/>
    <property type="match status" value="2"/>
</dbReference>
<dbReference type="OrthoDB" id="4611853at2"/>
<dbReference type="InterPro" id="IPR028098">
    <property type="entry name" value="Glyco_trans_4-like_N"/>
</dbReference>
<evidence type="ECO:0000313" key="4">
    <source>
        <dbReference type="Proteomes" id="UP000305881"/>
    </source>
</evidence>
<gene>
    <name evidence="3" type="ORF">EQU24_04340</name>
</gene>
<dbReference type="PANTHER" id="PTHR45947:SF3">
    <property type="entry name" value="SULFOQUINOVOSYL TRANSFERASE SQD2"/>
    <property type="match status" value="1"/>
</dbReference>
<dbReference type="PANTHER" id="PTHR45947">
    <property type="entry name" value="SULFOQUINOVOSYL TRANSFERASE SQD2"/>
    <property type="match status" value="1"/>
</dbReference>
<organism evidence="3 4">
    <name type="scientific">Methylotuvimicrobium buryatense</name>
    <name type="common">Methylomicrobium buryatense</name>
    <dbReference type="NCBI Taxonomy" id="95641"/>
    <lineage>
        <taxon>Bacteria</taxon>
        <taxon>Pseudomonadati</taxon>
        <taxon>Pseudomonadota</taxon>
        <taxon>Gammaproteobacteria</taxon>
        <taxon>Methylococcales</taxon>
        <taxon>Methylococcaceae</taxon>
        <taxon>Methylotuvimicrobium</taxon>
    </lineage>
</organism>
<dbReference type="EMBL" id="CP035467">
    <property type="protein sequence ID" value="QCW84706.1"/>
    <property type="molecule type" value="Genomic_DNA"/>
</dbReference>
<dbReference type="InterPro" id="IPR050194">
    <property type="entry name" value="Glycosyltransferase_grp1"/>
</dbReference>
<name>A0A4P9UXX7_METBY</name>
<dbReference type="Proteomes" id="UP000305881">
    <property type="component" value="Chromosome"/>
</dbReference>
<feature type="domain" description="Glycosyl transferase family 1" evidence="1">
    <location>
        <begin position="219"/>
        <end position="386"/>
    </location>
</feature>
<dbReference type="KEGG" id="mbur:EQU24_04340"/>
<sequence length="412" mass="45474">MPPHAGACKRVKVLWLTSSYPRFADDSASIFLRGLAQAITRQGFDLHIVSPDDATVDPTFEQQLMRHHRFVYFWPKSGQQLAYGSGILPNMRARPYLLLQVPFFVAAAFFKTWRVIRHNKPDLLHAHWLFPQGLVAVALARFHRIPVIVTAHGGDAFALQGSVLSQLKQWTVKHCSAWTSNTRATANTLGKDGKAPVIIPMGIDYPAFNSGNPRLHRAALNSDTLVLLFVGRLVEKKGVADLIRAVHLLPDDLKHKSELWIIGDGTDRDSLEALACRYGLSDRVKFHGRIPNQDLTDYYAAADIFIAPSVVDGKGDTEGQGVILLEAMASGTAVISTKTGGISEVITHLKTGLLISPEQPEELKAAIERLMVNSDLRQALATAGQSRAQLYDWSIIGERFSALYRQLTGSLR</sequence>
<dbReference type="Pfam" id="PF13439">
    <property type="entry name" value="Glyco_transf_4"/>
    <property type="match status" value="1"/>
</dbReference>
<dbReference type="AlphaFoldDB" id="A0A4P9UXX7"/>
<dbReference type="STRING" id="675511.GCA_000341735_02141"/>
<keyword evidence="4" id="KW-1185">Reference proteome</keyword>
<dbReference type="Pfam" id="PF00534">
    <property type="entry name" value="Glycos_transf_1"/>
    <property type="match status" value="1"/>
</dbReference>
<reference evidence="4" key="1">
    <citation type="journal article" date="2019" name="J. Bacteriol.">
        <title>A Mutagenic Screen Identifies a TonB-Dependent Receptor Required for the Lanthanide Metal Switch in the Type I Methanotroph 'Methylotuvimicrobium buryatense' 5GB1C.</title>
        <authorList>
            <person name="Groom J.D."/>
            <person name="Ford S.M."/>
            <person name="Pesesky M.W."/>
            <person name="Lidstrom M.E."/>
        </authorList>
    </citation>
    <scope>NUCLEOTIDE SEQUENCE [LARGE SCALE GENOMIC DNA]</scope>
    <source>
        <strain evidence="4">5GB1C</strain>
    </source>
</reference>
<proteinExistence type="predicted"/>
<evidence type="ECO:0000259" key="2">
    <source>
        <dbReference type="Pfam" id="PF13439"/>
    </source>
</evidence>
<accession>A0A4P9UXX7</accession>
<feature type="domain" description="Glycosyltransferase subfamily 4-like N-terminal" evidence="2">
    <location>
        <begin position="31"/>
        <end position="204"/>
    </location>
</feature>